<gene>
    <name evidence="3" type="ORF">JOC27_002419</name>
</gene>
<dbReference type="Pfam" id="PF07876">
    <property type="entry name" value="Dabb"/>
    <property type="match status" value="1"/>
</dbReference>
<accession>A0ABS2QAX0</accession>
<name>A0ABS2QAX0_9BACL</name>
<dbReference type="Gene3D" id="3.30.70.100">
    <property type="match status" value="1"/>
</dbReference>
<dbReference type="RefSeq" id="WP_205007499.1">
    <property type="nucleotide sequence ID" value="NZ_CBCRXA010000005.1"/>
</dbReference>
<dbReference type="PANTHER" id="PTHR33178:SF10">
    <property type="entry name" value="STRESS-RESPONSE A_B BARREL DOMAIN-CONTAINING PROTEIN"/>
    <property type="match status" value="1"/>
</dbReference>
<evidence type="ECO:0000313" key="4">
    <source>
        <dbReference type="Proteomes" id="UP000823201"/>
    </source>
</evidence>
<dbReference type="SUPFAM" id="SSF54909">
    <property type="entry name" value="Dimeric alpha+beta barrel"/>
    <property type="match status" value="1"/>
</dbReference>
<dbReference type="PANTHER" id="PTHR33178">
    <property type="match status" value="1"/>
</dbReference>
<dbReference type="InterPro" id="IPR011008">
    <property type="entry name" value="Dimeric_a/b-barrel"/>
</dbReference>
<feature type="domain" description="Stress-response A/B barrel" evidence="2">
    <location>
        <begin position="2"/>
        <end position="95"/>
    </location>
</feature>
<dbReference type="Proteomes" id="UP000823201">
    <property type="component" value="Unassembled WGS sequence"/>
</dbReference>
<dbReference type="EMBL" id="JAFBEV010000028">
    <property type="protein sequence ID" value="MBM7658956.1"/>
    <property type="molecule type" value="Genomic_DNA"/>
</dbReference>
<evidence type="ECO:0000259" key="2">
    <source>
        <dbReference type="PROSITE" id="PS51502"/>
    </source>
</evidence>
<keyword evidence="4" id="KW-1185">Reference proteome</keyword>
<protein>
    <recommendedName>
        <fullName evidence="2">Stress-response A/B barrel domain-containing protein</fullName>
    </recommendedName>
</protein>
<organism evidence="3 4">
    <name type="scientific">Sporolactobacillus spathodeae</name>
    <dbReference type="NCBI Taxonomy" id="1465502"/>
    <lineage>
        <taxon>Bacteria</taxon>
        <taxon>Bacillati</taxon>
        <taxon>Bacillota</taxon>
        <taxon>Bacilli</taxon>
        <taxon>Bacillales</taxon>
        <taxon>Sporolactobacillaceae</taxon>
        <taxon>Sporolactobacillus</taxon>
    </lineage>
</organism>
<sequence length="97" mass="11198">MIEHIVFFKFSEKTTKEQKQEGARRLVHLKHELPNILDIQAGQNFSTRGKGYSMALTVRFPSKEDLDFYGPSKEHQAVVSYMKEVGLEDTMAIDFEC</sequence>
<evidence type="ECO:0000256" key="1">
    <source>
        <dbReference type="ARBA" id="ARBA00011738"/>
    </source>
</evidence>
<dbReference type="SMART" id="SM00886">
    <property type="entry name" value="Dabb"/>
    <property type="match status" value="1"/>
</dbReference>
<dbReference type="InterPro" id="IPR013097">
    <property type="entry name" value="Dabb"/>
</dbReference>
<reference evidence="3 4" key="1">
    <citation type="submission" date="2021-01" db="EMBL/GenBank/DDBJ databases">
        <title>Genomic Encyclopedia of Type Strains, Phase IV (KMG-IV): sequencing the most valuable type-strain genomes for metagenomic binning, comparative biology and taxonomic classification.</title>
        <authorList>
            <person name="Goeker M."/>
        </authorList>
    </citation>
    <scope>NUCLEOTIDE SEQUENCE [LARGE SCALE GENOMIC DNA]</scope>
    <source>
        <strain evidence="3 4">DSM 100968</strain>
    </source>
</reference>
<comment type="subunit">
    <text evidence="1">Homodimer.</text>
</comment>
<evidence type="ECO:0000313" key="3">
    <source>
        <dbReference type="EMBL" id="MBM7658956.1"/>
    </source>
</evidence>
<proteinExistence type="predicted"/>
<dbReference type="InterPro" id="IPR044662">
    <property type="entry name" value="HS1/DABB1-like"/>
</dbReference>
<dbReference type="PROSITE" id="PS51502">
    <property type="entry name" value="S_R_A_B_BARREL"/>
    <property type="match status" value="1"/>
</dbReference>
<comment type="caution">
    <text evidence="3">The sequence shown here is derived from an EMBL/GenBank/DDBJ whole genome shotgun (WGS) entry which is preliminary data.</text>
</comment>